<dbReference type="GO" id="GO:0000422">
    <property type="term" value="P:autophagy of mitochondrion"/>
    <property type="evidence" value="ECO:0007669"/>
    <property type="project" value="TreeGrafter"/>
</dbReference>
<dbReference type="SMART" id="SM00312">
    <property type="entry name" value="PX"/>
    <property type="match status" value="1"/>
</dbReference>
<keyword evidence="7" id="KW-0472">Membrane</keyword>
<reference evidence="13 14" key="1">
    <citation type="submission" date="2016-07" db="EMBL/GenBank/DDBJ databases">
        <title>Pervasive Adenine N6-methylation of Active Genes in Fungi.</title>
        <authorList>
            <consortium name="DOE Joint Genome Institute"/>
            <person name="Mondo S.J."/>
            <person name="Dannebaum R.O."/>
            <person name="Kuo R.C."/>
            <person name="Labutti K."/>
            <person name="Haridas S."/>
            <person name="Kuo A."/>
            <person name="Salamov A."/>
            <person name="Ahrendt S.R."/>
            <person name="Lipzen A."/>
            <person name="Sullivan W."/>
            <person name="Andreopoulos W.B."/>
            <person name="Clum A."/>
            <person name="Lindquist E."/>
            <person name="Daum C."/>
            <person name="Ramamoorthy G.K."/>
            <person name="Gryganskyi A."/>
            <person name="Culley D."/>
            <person name="Magnuson J.K."/>
            <person name="James T.Y."/>
            <person name="O'Malley M.A."/>
            <person name="Stajich J.E."/>
            <person name="Spatafora J.W."/>
            <person name="Visel A."/>
            <person name="Grigoriev I.V."/>
        </authorList>
    </citation>
    <scope>NUCLEOTIDE SEQUENCE [LARGE SCALE GENOMIC DNA]</scope>
    <source>
        <strain evidence="13 14">NRRL 3301</strain>
    </source>
</reference>
<dbReference type="GO" id="GO:0015031">
    <property type="term" value="P:protein transport"/>
    <property type="evidence" value="ECO:0007669"/>
    <property type="project" value="TreeGrafter"/>
</dbReference>
<dbReference type="EMBL" id="MCGT01000004">
    <property type="protein sequence ID" value="ORX60664.1"/>
    <property type="molecule type" value="Genomic_DNA"/>
</dbReference>
<evidence type="ECO:0000256" key="7">
    <source>
        <dbReference type="ARBA" id="ARBA00023136"/>
    </source>
</evidence>
<dbReference type="Proteomes" id="UP000242146">
    <property type="component" value="Unassembled WGS sequence"/>
</dbReference>
<keyword evidence="14" id="KW-1185">Reference proteome</keyword>
<organism evidence="13 14">
    <name type="scientific">Hesseltinella vesiculosa</name>
    <dbReference type="NCBI Taxonomy" id="101127"/>
    <lineage>
        <taxon>Eukaryota</taxon>
        <taxon>Fungi</taxon>
        <taxon>Fungi incertae sedis</taxon>
        <taxon>Mucoromycota</taxon>
        <taxon>Mucoromycotina</taxon>
        <taxon>Mucoromycetes</taxon>
        <taxon>Mucorales</taxon>
        <taxon>Cunninghamellaceae</taxon>
        <taxon>Hesseltinella</taxon>
    </lineage>
</organism>
<dbReference type="InterPro" id="IPR001683">
    <property type="entry name" value="PX_dom"/>
</dbReference>
<evidence type="ECO:0000313" key="14">
    <source>
        <dbReference type="Proteomes" id="UP000242146"/>
    </source>
</evidence>
<comment type="subcellular location">
    <subcellularLocation>
        <location evidence="2">Cytoplasm</location>
    </subcellularLocation>
    <subcellularLocation>
        <location evidence="1">Endomembrane system</location>
        <topology evidence="1">Peripheral membrane protein</topology>
    </subcellularLocation>
</comment>
<name>A0A1X2GT40_9FUNG</name>
<keyword evidence="6" id="KW-0446">Lipid-binding</keyword>
<dbReference type="GO" id="GO:0034727">
    <property type="term" value="P:piecemeal microautophagy of the nucleus"/>
    <property type="evidence" value="ECO:0007669"/>
    <property type="project" value="TreeGrafter"/>
</dbReference>
<keyword evidence="5" id="KW-0963">Cytoplasm</keyword>
<dbReference type="InterPro" id="IPR015404">
    <property type="entry name" value="Vps5_C"/>
</dbReference>
<dbReference type="SUPFAM" id="SSF103657">
    <property type="entry name" value="BAR/IMD domain-like"/>
    <property type="match status" value="1"/>
</dbReference>
<comment type="caution">
    <text evidence="13">The sequence shown here is derived from an EMBL/GenBank/DDBJ whole genome shotgun (WGS) entry which is preliminary data.</text>
</comment>
<evidence type="ECO:0000256" key="4">
    <source>
        <dbReference type="ARBA" id="ARBA00022448"/>
    </source>
</evidence>
<sequence length="501" mass="57915">MTDSQYEQIEWDVPKPAPSVDHPWQEEEREPSLENVANQPYQYDSAAYPSSSKSLVASDPVYSHSMMQYDALPPPSEHAKPMEILIGDAQKHSDGTQGAYVSYLLTTMTRVESFTSSNPRPVRRRFQDFVWLYNALTLEYPACIIPPLPEKHRLEYIKGDRFSPEFIERRSLGLQWFLDRIAHHPVLQQTESTRIFLESMDFKNDKRSQAKHAPPSATVLESLSDTLLNAFTKLKKPEDQFVQMKDSIDKLEDNLTTVLRLYSRIGKRQFDLQQDYAGFGQSVQGLSALESNIHQPLHQFAETSKAYAKAMKTMSDQEDMLYLNHLHELLAYCRSAKAVLRARDQKQMDFEELSLYLQQTEQDKERIKHPDRAFQDGSVHLTEMLMDKLNQVRGVDIEQARREKLVRLELKIKELQEEVARTSDISQDFSEQVKDEYSLFQHTKTNEIKSSLSAYADCHIQFYEKSLAIWENIVPALESINASDTKIQLPDDELYPSPPLN</sequence>
<dbReference type="Pfam" id="PF00787">
    <property type="entry name" value="PX"/>
    <property type="match status" value="1"/>
</dbReference>
<feature type="coiled-coil region" evidence="10">
    <location>
        <begin position="398"/>
        <end position="432"/>
    </location>
</feature>
<evidence type="ECO:0000256" key="11">
    <source>
        <dbReference type="SAM" id="MobiDB-lite"/>
    </source>
</evidence>
<dbReference type="GO" id="GO:0061709">
    <property type="term" value="P:reticulophagy"/>
    <property type="evidence" value="ECO:0007669"/>
    <property type="project" value="TreeGrafter"/>
</dbReference>
<evidence type="ECO:0000313" key="13">
    <source>
        <dbReference type="EMBL" id="ORX60664.1"/>
    </source>
</evidence>
<evidence type="ECO:0000256" key="1">
    <source>
        <dbReference type="ARBA" id="ARBA00004184"/>
    </source>
</evidence>
<evidence type="ECO:0000256" key="6">
    <source>
        <dbReference type="ARBA" id="ARBA00023121"/>
    </source>
</evidence>
<dbReference type="InterPro" id="IPR036871">
    <property type="entry name" value="PX_dom_sf"/>
</dbReference>
<evidence type="ECO:0000256" key="8">
    <source>
        <dbReference type="ARBA" id="ARBA00040748"/>
    </source>
</evidence>
<evidence type="ECO:0000256" key="10">
    <source>
        <dbReference type="SAM" id="Coils"/>
    </source>
</evidence>
<dbReference type="GO" id="GO:0035091">
    <property type="term" value="F:phosphatidylinositol binding"/>
    <property type="evidence" value="ECO:0007669"/>
    <property type="project" value="InterPro"/>
</dbReference>
<dbReference type="PANTHER" id="PTHR45949:SF2">
    <property type="entry name" value="SORTING NEXIN-4"/>
    <property type="match status" value="1"/>
</dbReference>
<evidence type="ECO:0000256" key="3">
    <source>
        <dbReference type="ARBA" id="ARBA00010883"/>
    </source>
</evidence>
<dbReference type="OrthoDB" id="205639at2759"/>
<dbReference type="Gene3D" id="3.30.1520.10">
    <property type="entry name" value="Phox-like domain"/>
    <property type="match status" value="1"/>
</dbReference>
<proteinExistence type="inferred from homology"/>
<dbReference type="STRING" id="101127.A0A1X2GT40"/>
<keyword evidence="4" id="KW-0813">Transport</keyword>
<feature type="domain" description="PX" evidence="12">
    <location>
        <begin position="81"/>
        <end position="204"/>
    </location>
</feature>
<accession>A0A1X2GT40</accession>
<dbReference type="GO" id="GO:0032456">
    <property type="term" value="P:endocytic recycling"/>
    <property type="evidence" value="ECO:0007669"/>
    <property type="project" value="TreeGrafter"/>
</dbReference>
<evidence type="ECO:0000256" key="9">
    <source>
        <dbReference type="ARBA" id="ARBA00041273"/>
    </source>
</evidence>
<evidence type="ECO:0000256" key="5">
    <source>
        <dbReference type="ARBA" id="ARBA00022490"/>
    </source>
</evidence>
<evidence type="ECO:0000259" key="12">
    <source>
        <dbReference type="PROSITE" id="PS50195"/>
    </source>
</evidence>
<feature type="compositionally biased region" description="Basic and acidic residues" evidence="11">
    <location>
        <begin position="23"/>
        <end position="32"/>
    </location>
</feature>
<dbReference type="InterPro" id="IPR027267">
    <property type="entry name" value="AH/BAR_dom_sf"/>
</dbReference>
<feature type="region of interest" description="Disordered" evidence="11">
    <location>
        <begin position="1"/>
        <end position="52"/>
    </location>
</feature>
<protein>
    <recommendedName>
        <fullName evidence="8">Sorting nexin-4</fullName>
    </recommendedName>
    <alternativeName>
        <fullName evidence="9">Autophagy-related protein 24</fullName>
    </alternativeName>
</protein>
<feature type="compositionally biased region" description="Polar residues" evidence="11">
    <location>
        <begin position="35"/>
        <end position="52"/>
    </location>
</feature>
<dbReference type="SUPFAM" id="SSF64268">
    <property type="entry name" value="PX domain"/>
    <property type="match status" value="1"/>
</dbReference>
<keyword evidence="10" id="KW-0175">Coiled coil</keyword>
<dbReference type="Gene3D" id="1.20.1270.60">
    <property type="entry name" value="Arfaptin homology (AH) domain/BAR domain"/>
    <property type="match status" value="1"/>
</dbReference>
<evidence type="ECO:0000256" key="2">
    <source>
        <dbReference type="ARBA" id="ARBA00004496"/>
    </source>
</evidence>
<dbReference type="PROSITE" id="PS50195">
    <property type="entry name" value="PX"/>
    <property type="match status" value="1"/>
</dbReference>
<dbReference type="Pfam" id="PF09325">
    <property type="entry name" value="Vps5"/>
    <property type="match status" value="1"/>
</dbReference>
<comment type="similarity">
    <text evidence="3">Belongs to the sorting nexin family.</text>
</comment>
<dbReference type="GO" id="GO:0000407">
    <property type="term" value="C:phagophore assembly site"/>
    <property type="evidence" value="ECO:0007669"/>
    <property type="project" value="TreeGrafter"/>
</dbReference>
<gene>
    <name evidence="13" type="ORF">DM01DRAFT_1300536</name>
</gene>
<dbReference type="AlphaFoldDB" id="A0A1X2GT40"/>
<dbReference type="PANTHER" id="PTHR45949">
    <property type="entry name" value="SORTING NEXIN-4"/>
    <property type="match status" value="1"/>
</dbReference>
<dbReference type="GO" id="GO:0005769">
    <property type="term" value="C:early endosome"/>
    <property type="evidence" value="ECO:0007669"/>
    <property type="project" value="TreeGrafter"/>
</dbReference>